<organism evidence="1 2">
    <name type="scientific">Cherax quadricarinatus</name>
    <name type="common">Australian red claw crayfish</name>
    <dbReference type="NCBI Taxonomy" id="27406"/>
    <lineage>
        <taxon>Eukaryota</taxon>
        <taxon>Metazoa</taxon>
        <taxon>Ecdysozoa</taxon>
        <taxon>Arthropoda</taxon>
        <taxon>Crustacea</taxon>
        <taxon>Multicrustacea</taxon>
        <taxon>Malacostraca</taxon>
        <taxon>Eumalacostraca</taxon>
        <taxon>Eucarida</taxon>
        <taxon>Decapoda</taxon>
        <taxon>Pleocyemata</taxon>
        <taxon>Astacidea</taxon>
        <taxon>Parastacoidea</taxon>
        <taxon>Parastacidae</taxon>
        <taxon>Cherax</taxon>
    </lineage>
</organism>
<evidence type="ECO:0000313" key="2">
    <source>
        <dbReference type="Proteomes" id="UP001445076"/>
    </source>
</evidence>
<comment type="caution">
    <text evidence="1">The sequence shown here is derived from an EMBL/GenBank/DDBJ whole genome shotgun (WGS) entry which is preliminary data.</text>
</comment>
<dbReference type="EMBL" id="JARKIK010000038">
    <property type="protein sequence ID" value="KAK8738823.1"/>
    <property type="molecule type" value="Genomic_DNA"/>
</dbReference>
<dbReference type="AlphaFoldDB" id="A0AAW0X2N3"/>
<proteinExistence type="predicted"/>
<name>A0AAW0X2N3_CHEQU</name>
<reference evidence="1 2" key="1">
    <citation type="journal article" date="2024" name="BMC Genomics">
        <title>Genome assembly of redclaw crayfish (Cherax quadricarinatus) provides insights into its immune adaptation and hypoxia tolerance.</title>
        <authorList>
            <person name="Liu Z."/>
            <person name="Zheng J."/>
            <person name="Li H."/>
            <person name="Fang K."/>
            <person name="Wang S."/>
            <person name="He J."/>
            <person name="Zhou D."/>
            <person name="Weng S."/>
            <person name="Chi M."/>
            <person name="Gu Z."/>
            <person name="He J."/>
            <person name="Li F."/>
            <person name="Wang M."/>
        </authorList>
    </citation>
    <scope>NUCLEOTIDE SEQUENCE [LARGE SCALE GENOMIC DNA]</scope>
    <source>
        <strain evidence="1">ZL_2023a</strain>
    </source>
</reference>
<reference evidence="1" key="2">
    <citation type="submission" date="2024-01" db="EMBL/GenBank/DDBJ databases">
        <authorList>
            <person name="He J."/>
            <person name="Wang M."/>
            <person name="Zheng J."/>
            <person name="Liu Z."/>
        </authorList>
    </citation>
    <scope>NUCLEOTIDE SEQUENCE</scope>
    <source>
        <strain evidence="1">ZL_2023a</strain>
        <tissue evidence="1">Muscle</tissue>
    </source>
</reference>
<gene>
    <name evidence="1" type="ORF">OTU49_003695</name>
</gene>
<accession>A0AAW0X2N3</accession>
<sequence>MKKMVKTVAWRNAGARLHGSEVTFLAGVVITLTHSICTGTHLFVVAGGRVTAPGWWLVVKAVHKDHLFLLPSLAAPSVYTTFNVETNLCRFLCLHPYYCIMV</sequence>
<keyword evidence="2" id="KW-1185">Reference proteome</keyword>
<protein>
    <recommendedName>
        <fullName evidence="3">Secreted protein</fullName>
    </recommendedName>
</protein>
<dbReference type="EMBL" id="JARKIK010000038">
    <property type="protein sequence ID" value="KAK8738825.1"/>
    <property type="molecule type" value="Genomic_DNA"/>
</dbReference>
<evidence type="ECO:0008006" key="3">
    <source>
        <dbReference type="Google" id="ProtNLM"/>
    </source>
</evidence>
<evidence type="ECO:0000313" key="1">
    <source>
        <dbReference type="EMBL" id="KAK8738823.1"/>
    </source>
</evidence>
<dbReference type="Proteomes" id="UP001445076">
    <property type="component" value="Unassembled WGS sequence"/>
</dbReference>